<dbReference type="GO" id="GO:0000155">
    <property type="term" value="F:phosphorelay sensor kinase activity"/>
    <property type="evidence" value="ECO:0007669"/>
    <property type="project" value="InterPro"/>
</dbReference>
<dbReference type="Gene3D" id="1.10.287.130">
    <property type="match status" value="1"/>
</dbReference>
<dbReference type="Pfam" id="PF00512">
    <property type="entry name" value="HisKA"/>
    <property type="match status" value="1"/>
</dbReference>
<keyword evidence="5" id="KW-0547">Nucleotide-binding</keyword>
<accession>A0A0K1Q2E3</accession>
<sequence>MAALAVLSLGATVAVSERALSDASDVVIRGEGDLLLANLVSDLADDAEPVSSNALERALNAHRAEGLRYVAIVDREGHPFAEAGEAKLTNAPAKLGVTTIEGRRARVGGLLFPPRRMPGFAPHVGPRPPGASLLVAELEPPMIETLRRDLAQIAVVAAVASAVLLTFAIGWSRSARRLAELEARAAREQRLVALGGMSSVMAHELRNPLASLKGHAQLLVEDLEDAPNEKSRKKAERVVREAERLELLTTSLLDFVRDGPLERRTMKARELVDLALTDLAADRVDVAINPAVGSVSVDPNRLARALHNLVDNALQAAADRTVELRVTPSGSGVRFVVRDHGPGIEPGTETQIFEPFVTTRTRGTGLGLAVARRVAEQHDGTLTAENHPSGGAVFTLTVRT</sequence>
<dbReference type="PATRIC" id="fig|1391654.3.peg.6661"/>
<dbReference type="PANTHER" id="PTHR43065:SF10">
    <property type="entry name" value="PEROXIDE STRESS-ACTIVATED HISTIDINE KINASE MAK3"/>
    <property type="match status" value="1"/>
</dbReference>
<dbReference type="PANTHER" id="PTHR43065">
    <property type="entry name" value="SENSOR HISTIDINE KINASE"/>
    <property type="match status" value="1"/>
</dbReference>
<evidence type="ECO:0000256" key="8">
    <source>
        <dbReference type="ARBA" id="ARBA00023012"/>
    </source>
</evidence>
<evidence type="ECO:0000256" key="6">
    <source>
        <dbReference type="ARBA" id="ARBA00022777"/>
    </source>
</evidence>
<keyword evidence="9" id="KW-1133">Transmembrane helix</keyword>
<feature type="domain" description="Histidine kinase" evidence="10">
    <location>
        <begin position="200"/>
        <end position="400"/>
    </location>
</feature>
<dbReference type="CDD" id="cd00075">
    <property type="entry name" value="HATPase"/>
    <property type="match status" value="1"/>
</dbReference>
<dbReference type="CDD" id="cd00082">
    <property type="entry name" value="HisKA"/>
    <property type="match status" value="1"/>
</dbReference>
<evidence type="ECO:0000256" key="4">
    <source>
        <dbReference type="ARBA" id="ARBA00022679"/>
    </source>
</evidence>
<keyword evidence="8" id="KW-0902">Two-component regulatory system</keyword>
<proteinExistence type="predicted"/>
<keyword evidence="4" id="KW-0808">Transferase</keyword>
<keyword evidence="7" id="KW-0067">ATP-binding</keyword>
<dbReference type="InterPro" id="IPR005467">
    <property type="entry name" value="His_kinase_dom"/>
</dbReference>
<evidence type="ECO:0000313" key="11">
    <source>
        <dbReference type="EMBL" id="AKU99902.1"/>
    </source>
</evidence>
<comment type="catalytic activity">
    <reaction evidence="1">
        <text>ATP + protein L-histidine = ADP + protein N-phospho-L-histidine.</text>
        <dbReference type="EC" id="2.7.13.3"/>
    </reaction>
</comment>
<dbReference type="EMBL" id="CP012333">
    <property type="protein sequence ID" value="AKU99902.1"/>
    <property type="molecule type" value="Genomic_DNA"/>
</dbReference>
<dbReference type="SUPFAM" id="SSF55874">
    <property type="entry name" value="ATPase domain of HSP90 chaperone/DNA topoisomerase II/histidine kinase"/>
    <property type="match status" value="1"/>
</dbReference>
<dbReference type="KEGG" id="llu:AKJ09_06566"/>
<keyword evidence="9" id="KW-0472">Membrane</keyword>
<keyword evidence="3" id="KW-0597">Phosphoprotein</keyword>
<dbReference type="SMART" id="SM00387">
    <property type="entry name" value="HATPase_c"/>
    <property type="match status" value="1"/>
</dbReference>
<dbReference type="PRINTS" id="PR00344">
    <property type="entry name" value="BCTRLSENSOR"/>
</dbReference>
<feature type="transmembrane region" description="Helical" evidence="9">
    <location>
        <begin position="150"/>
        <end position="171"/>
    </location>
</feature>
<dbReference type="Pfam" id="PF02518">
    <property type="entry name" value="HATPase_c"/>
    <property type="match status" value="1"/>
</dbReference>
<dbReference type="PROSITE" id="PS50109">
    <property type="entry name" value="HIS_KIN"/>
    <property type="match status" value="1"/>
</dbReference>
<evidence type="ECO:0000313" key="12">
    <source>
        <dbReference type="Proteomes" id="UP000064967"/>
    </source>
</evidence>
<dbReference type="EC" id="2.7.13.3" evidence="2"/>
<keyword evidence="12" id="KW-1185">Reference proteome</keyword>
<dbReference type="GO" id="GO:0005524">
    <property type="term" value="F:ATP binding"/>
    <property type="evidence" value="ECO:0007669"/>
    <property type="project" value="UniProtKB-KW"/>
</dbReference>
<dbReference type="SUPFAM" id="SSF47384">
    <property type="entry name" value="Homodimeric domain of signal transducing histidine kinase"/>
    <property type="match status" value="1"/>
</dbReference>
<dbReference type="InterPro" id="IPR003661">
    <property type="entry name" value="HisK_dim/P_dom"/>
</dbReference>
<evidence type="ECO:0000259" key="10">
    <source>
        <dbReference type="PROSITE" id="PS50109"/>
    </source>
</evidence>
<evidence type="ECO:0000256" key="9">
    <source>
        <dbReference type="SAM" id="Phobius"/>
    </source>
</evidence>
<dbReference type="SMART" id="SM00388">
    <property type="entry name" value="HisKA"/>
    <property type="match status" value="1"/>
</dbReference>
<dbReference type="Gene3D" id="3.30.565.10">
    <property type="entry name" value="Histidine kinase-like ATPase, C-terminal domain"/>
    <property type="match status" value="1"/>
</dbReference>
<dbReference type="InterPro" id="IPR036097">
    <property type="entry name" value="HisK_dim/P_sf"/>
</dbReference>
<reference evidence="11 12" key="1">
    <citation type="submission" date="2015-08" db="EMBL/GenBank/DDBJ databases">
        <authorList>
            <person name="Babu N.S."/>
            <person name="Beckwith C.J."/>
            <person name="Beseler K.G."/>
            <person name="Brison A."/>
            <person name="Carone J.V."/>
            <person name="Caskin T.P."/>
            <person name="Diamond M."/>
            <person name="Durham M.E."/>
            <person name="Foxe J.M."/>
            <person name="Go M."/>
            <person name="Henderson B.A."/>
            <person name="Jones I.B."/>
            <person name="McGettigan J.A."/>
            <person name="Micheletti S.J."/>
            <person name="Nasrallah M.E."/>
            <person name="Ortiz D."/>
            <person name="Piller C.R."/>
            <person name="Privatt S.R."/>
            <person name="Schneider S.L."/>
            <person name="Sharp S."/>
            <person name="Smith T.C."/>
            <person name="Stanton J.D."/>
            <person name="Ullery H.E."/>
            <person name="Wilson R.J."/>
            <person name="Serrano M.G."/>
            <person name="Buck G."/>
            <person name="Lee V."/>
            <person name="Wang Y."/>
            <person name="Carvalho R."/>
            <person name="Voegtly L."/>
            <person name="Shi R."/>
            <person name="Duckworth R."/>
            <person name="Johnson A."/>
            <person name="Loviza R."/>
            <person name="Walstead R."/>
            <person name="Shah Z."/>
            <person name="Kiflezghi M."/>
            <person name="Wade K."/>
            <person name="Ball S.L."/>
            <person name="Bradley K.W."/>
            <person name="Asai D.J."/>
            <person name="Bowman C.A."/>
            <person name="Russell D.A."/>
            <person name="Pope W.H."/>
            <person name="Jacobs-Sera D."/>
            <person name="Hendrix R.W."/>
            <person name="Hatfull G.F."/>
        </authorList>
    </citation>
    <scope>NUCLEOTIDE SEQUENCE [LARGE SCALE GENOMIC DNA]</scope>
    <source>
        <strain evidence="11 12">DSM 27648</strain>
    </source>
</reference>
<evidence type="ECO:0000256" key="5">
    <source>
        <dbReference type="ARBA" id="ARBA00022741"/>
    </source>
</evidence>
<dbReference type="InterPro" id="IPR003594">
    <property type="entry name" value="HATPase_dom"/>
</dbReference>
<protein>
    <recommendedName>
        <fullName evidence="2">histidine kinase</fullName>
        <ecNumber evidence="2">2.7.13.3</ecNumber>
    </recommendedName>
</protein>
<dbReference type="Proteomes" id="UP000064967">
    <property type="component" value="Chromosome"/>
</dbReference>
<gene>
    <name evidence="11" type="ORF">AKJ09_06566</name>
</gene>
<organism evidence="11 12">
    <name type="scientific">Labilithrix luteola</name>
    <dbReference type="NCBI Taxonomy" id="1391654"/>
    <lineage>
        <taxon>Bacteria</taxon>
        <taxon>Pseudomonadati</taxon>
        <taxon>Myxococcota</taxon>
        <taxon>Polyangia</taxon>
        <taxon>Polyangiales</taxon>
        <taxon>Labilitrichaceae</taxon>
        <taxon>Labilithrix</taxon>
    </lineage>
</organism>
<dbReference type="InterPro" id="IPR004358">
    <property type="entry name" value="Sig_transdc_His_kin-like_C"/>
</dbReference>
<evidence type="ECO:0000256" key="2">
    <source>
        <dbReference type="ARBA" id="ARBA00012438"/>
    </source>
</evidence>
<keyword evidence="6" id="KW-0418">Kinase</keyword>
<dbReference type="STRING" id="1391654.AKJ09_06566"/>
<evidence type="ECO:0000256" key="7">
    <source>
        <dbReference type="ARBA" id="ARBA00022840"/>
    </source>
</evidence>
<keyword evidence="9" id="KW-0812">Transmembrane</keyword>
<evidence type="ECO:0000256" key="3">
    <source>
        <dbReference type="ARBA" id="ARBA00022553"/>
    </source>
</evidence>
<dbReference type="AlphaFoldDB" id="A0A0K1Q2E3"/>
<dbReference type="InterPro" id="IPR036890">
    <property type="entry name" value="HATPase_C_sf"/>
</dbReference>
<name>A0A0K1Q2E3_9BACT</name>
<evidence type="ECO:0000256" key="1">
    <source>
        <dbReference type="ARBA" id="ARBA00000085"/>
    </source>
</evidence>